<dbReference type="AlphaFoldDB" id="A0A0G0TDA8"/>
<dbReference type="SUPFAM" id="SSF52540">
    <property type="entry name" value="P-loop containing nucleoside triphosphate hydrolases"/>
    <property type="match status" value="1"/>
</dbReference>
<dbReference type="InterPro" id="IPR015854">
    <property type="entry name" value="ABC_transpr_LolD-like"/>
</dbReference>
<dbReference type="Gene3D" id="3.40.50.300">
    <property type="entry name" value="P-loop containing nucleotide triphosphate hydrolases"/>
    <property type="match status" value="1"/>
</dbReference>
<name>A0A0G0TDA8_9BACT</name>
<dbReference type="InterPro" id="IPR027417">
    <property type="entry name" value="P-loop_NTPase"/>
</dbReference>
<dbReference type="PROSITE" id="PS00211">
    <property type="entry name" value="ABC_TRANSPORTER_1"/>
    <property type="match status" value="1"/>
</dbReference>
<dbReference type="PANTHER" id="PTHR24220">
    <property type="entry name" value="IMPORT ATP-BINDING PROTEIN"/>
    <property type="match status" value="1"/>
</dbReference>
<dbReference type="GO" id="GO:0005524">
    <property type="term" value="F:ATP binding"/>
    <property type="evidence" value="ECO:0007669"/>
    <property type="project" value="UniProtKB-KW"/>
</dbReference>
<sequence length="227" mass="25428">MLEFRKVTKKYLANRMVLDNASFTIESGEFVYLVGPSGAGKTTILRLLIGEMKPTSGKILYRDHPIQKFSKRQIAYLRREVRIVFQDFKILFDRTVLENVLLSLYILGRKQSEAVAEARKVLKLVGLDDKRSMFPIQISAGELQRVAIARAIAGDSKVLLADEPTGNLDPDTGNEIVKLLEEINSTGTTVIVTTHNEALVNQAKKRVIELHNGTIIRDEKEGGYRAS</sequence>
<dbReference type="GO" id="GO:0016887">
    <property type="term" value="F:ATP hydrolysis activity"/>
    <property type="evidence" value="ECO:0007669"/>
    <property type="project" value="InterPro"/>
</dbReference>
<dbReference type="FunFam" id="3.40.50.300:FF:000056">
    <property type="entry name" value="Cell division ATP-binding protein FtsE"/>
    <property type="match status" value="1"/>
</dbReference>
<protein>
    <submittedName>
        <fullName evidence="5">Cell division ATP-binding protein FtsE</fullName>
    </submittedName>
</protein>
<keyword evidence="5" id="KW-0132">Cell division</keyword>
<accession>A0A0G0TDA8</accession>
<dbReference type="PROSITE" id="PS50893">
    <property type="entry name" value="ABC_TRANSPORTER_2"/>
    <property type="match status" value="1"/>
</dbReference>
<dbReference type="PATRIC" id="fig|1618482.3.peg.89"/>
<evidence type="ECO:0000313" key="6">
    <source>
        <dbReference type="Proteomes" id="UP000034664"/>
    </source>
</evidence>
<dbReference type="GO" id="GO:0051301">
    <property type="term" value="P:cell division"/>
    <property type="evidence" value="ECO:0007669"/>
    <property type="project" value="UniProtKB-KW"/>
</dbReference>
<evidence type="ECO:0000256" key="1">
    <source>
        <dbReference type="ARBA" id="ARBA00005417"/>
    </source>
</evidence>
<dbReference type="PANTHER" id="PTHR24220:SF470">
    <property type="entry name" value="CELL DIVISION ATP-BINDING PROTEIN FTSE"/>
    <property type="match status" value="1"/>
</dbReference>
<organism evidence="5 6">
    <name type="scientific">Candidatus Roizmanbacteria bacterium GW2011_GWB1_40_7</name>
    <dbReference type="NCBI Taxonomy" id="1618482"/>
    <lineage>
        <taxon>Bacteria</taxon>
        <taxon>Candidatus Roizmaniibacteriota</taxon>
    </lineage>
</organism>
<dbReference type="GO" id="GO:0022857">
    <property type="term" value="F:transmembrane transporter activity"/>
    <property type="evidence" value="ECO:0007669"/>
    <property type="project" value="TreeGrafter"/>
</dbReference>
<reference evidence="5 6" key="1">
    <citation type="journal article" date="2015" name="Nature">
        <title>rRNA introns, odd ribosomes, and small enigmatic genomes across a large radiation of phyla.</title>
        <authorList>
            <person name="Brown C.T."/>
            <person name="Hug L.A."/>
            <person name="Thomas B.C."/>
            <person name="Sharon I."/>
            <person name="Castelle C.J."/>
            <person name="Singh A."/>
            <person name="Wilkins M.J."/>
            <person name="Williams K.H."/>
            <person name="Banfield J.F."/>
        </authorList>
    </citation>
    <scope>NUCLEOTIDE SEQUENCE [LARGE SCALE GENOMIC DNA]</scope>
</reference>
<dbReference type="InterPro" id="IPR003439">
    <property type="entry name" value="ABC_transporter-like_ATP-bd"/>
</dbReference>
<comment type="caution">
    <text evidence="5">The sequence shown here is derived from an EMBL/GenBank/DDBJ whole genome shotgun (WGS) entry which is preliminary data.</text>
</comment>
<dbReference type="GO" id="GO:0005886">
    <property type="term" value="C:plasma membrane"/>
    <property type="evidence" value="ECO:0007669"/>
    <property type="project" value="UniProtKB-ARBA"/>
</dbReference>
<dbReference type="InterPro" id="IPR017871">
    <property type="entry name" value="ABC_transporter-like_CS"/>
</dbReference>
<dbReference type="Proteomes" id="UP000034664">
    <property type="component" value="Unassembled WGS sequence"/>
</dbReference>
<dbReference type="SMART" id="SM00382">
    <property type="entry name" value="AAA"/>
    <property type="match status" value="1"/>
</dbReference>
<keyword evidence="5" id="KW-0131">Cell cycle</keyword>
<evidence type="ECO:0000259" key="4">
    <source>
        <dbReference type="PROSITE" id="PS50893"/>
    </source>
</evidence>
<keyword evidence="3 5" id="KW-0067">ATP-binding</keyword>
<evidence type="ECO:0000256" key="2">
    <source>
        <dbReference type="ARBA" id="ARBA00022741"/>
    </source>
</evidence>
<evidence type="ECO:0000256" key="3">
    <source>
        <dbReference type="ARBA" id="ARBA00022840"/>
    </source>
</evidence>
<comment type="similarity">
    <text evidence="1">Belongs to the ABC transporter superfamily.</text>
</comment>
<gene>
    <name evidence="5" type="ORF">UU14_C0002G0049</name>
</gene>
<dbReference type="Pfam" id="PF00005">
    <property type="entry name" value="ABC_tran"/>
    <property type="match status" value="1"/>
</dbReference>
<keyword evidence="2" id="KW-0547">Nucleotide-binding</keyword>
<dbReference type="EMBL" id="LBZM01000002">
    <property type="protein sequence ID" value="KKR72796.1"/>
    <property type="molecule type" value="Genomic_DNA"/>
</dbReference>
<feature type="domain" description="ABC transporter" evidence="4">
    <location>
        <begin position="2"/>
        <end position="226"/>
    </location>
</feature>
<proteinExistence type="inferred from homology"/>
<evidence type="ECO:0000313" key="5">
    <source>
        <dbReference type="EMBL" id="KKR72796.1"/>
    </source>
</evidence>
<dbReference type="InterPro" id="IPR003593">
    <property type="entry name" value="AAA+_ATPase"/>
</dbReference>